<dbReference type="InterPro" id="IPR050090">
    <property type="entry name" value="Tyrosine_recombinase_XerCD"/>
</dbReference>
<protein>
    <recommendedName>
        <fullName evidence="10">Tyrosine recombinase XerC</fullName>
    </recommendedName>
</protein>
<dbReference type="InterPro" id="IPR002104">
    <property type="entry name" value="Integrase_catalytic"/>
</dbReference>
<keyword evidence="4 10" id="KW-0132">Cell division</keyword>
<comment type="subcellular location">
    <subcellularLocation>
        <location evidence="1 10">Cytoplasm</location>
    </subcellularLocation>
</comment>
<dbReference type="CDD" id="cd00798">
    <property type="entry name" value="INT_XerDC_C"/>
    <property type="match status" value="1"/>
</dbReference>
<dbReference type="Proteomes" id="UP000524404">
    <property type="component" value="Unassembled WGS sequence"/>
</dbReference>
<keyword evidence="14" id="KW-1185">Reference proteome</keyword>
<dbReference type="GO" id="GO:0005737">
    <property type="term" value="C:cytoplasm"/>
    <property type="evidence" value="ECO:0007669"/>
    <property type="project" value="UniProtKB-SubCell"/>
</dbReference>
<evidence type="ECO:0000256" key="4">
    <source>
        <dbReference type="ARBA" id="ARBA00022618"/>
    </source>
</evidence>
<dbReference type="Gene3D" id="1.10.443.10">
    <property type="entry name" value="Intergrase catalytic core"/>
    <property type="match status" value="1"/>
</dbReference>
<dbReference type="PROSITE" id="PS51900">
    <property type="entry name" value="CB"/>
    <property type="match status" value="1"/>
</dbReference>
<dbReference type="InterPro" id="IPR011932">
    <property type="entry name" value="Recomb_XerD"/>
</dbReference>
<evidence type="ECO:0000256" key="10">
    <source>
        <dbReference type="HAMAP-Rule" id="MF_01808"/>
    </source>
</evidence>
<feature type="active site" evidence="10">
    <location>
        <position position="249"/>
    </location>
</feature>
<dbReference type="NCBIfam" id="TIGR02225">
    <property type="entry name" value="recomb_XerD"/>
    <property type="match status" value="1"/>
</dbReference>
<evidence type="ECO:0000313" key="14">
    <source>
        <dbReference type="Proteomes" id="UP000524404"/>
    </source>
</evidence>
<comment type="similarity">
    <text evidence="10">Belongs to the 'phage' integrase family. XerC subfamily.</text>
</comment>
<comment type="subunit">
    <text evidence="10">Forms a cyclic heterotetrameric complex composed of two molecules of XerC and two molecules of XerD.</text>
</comment>
<evidence type="ECO:0000259" key="11">
    <source>
        <dbReference type="PROSITE" id="PS51898"/>
    </source>
</evidence>
<feature type="active site" evidence="10">
    <location>
        <position position="246"/>
    </location>
</feature>
<keyword evidence="7 10" id="KW-0238">DNA-binding</keyword>
<dbReference type="Gene3D" id="1.10.150.130">
    <property type="match status" value="1"/>
</dbReference>
<dbReference type="Pfam" id="PF00589">
    <property type="entry name" value="Phage_integrase"/>
    <property type="match status" value="1"/>
</dbReference>
<evidence type="ECO:0000256" key="9">
    <source>
        <dbReference type="ARBA" id="ARBA00023306"/>
    </source>
</evidence>
<evidence type="ECO:0000256" key="2">
    <source>
        <dbReference type="ARBA" id="ARBA00010450"/>
    </source>
</evidence>
<dbReference type="GO" id="GO:0051301">
    <property type="term" value="P:cell division"/>
    <property type="evidence" value="ECO:0007669"/>
    <property type="project" value="UniProtKB-KW"/>
</dbReference>
<dbReference type="InterPro" id="IPR023009">
    <property type="entry name" value="Tyrosine_recombinase_XerC/XerD"/>
</dbReference>
<dbReference type="RefSeq" id="WP_184133647.1">
    <property type="nucleotide sequence ID" value="NZ_JACHKT010000011.1"/>
</dbReference>
<keyword evidence="8 10" id="KW-0233">DNA recombination</keyword>
<dbReference type="NCBIfam" id="NF001399">
    <property type="entry name" value="PRK00283.1"/>
    <property type="match status" value="1"/>
</dbReference>
<dbReference type="InterPro" id="IPR010998">
    <property type="entry name" value="Integrase_recombinase_N"/>
</dbReference>
<dbReference type="InterPro" id="IPR004107">
    <property type="entry name" value="Integrase_SAM-like_N"/>
</dbReference>
<evidence type="ECO:0000256" key="5">
    <source>
        <dbReference type="ARBA" id="ARBA00022829"/>
    </source>
</evidence>
<comment type="function">
    <text evidence="10">Site-specific tyrosine recombinase, which acts by catalyzing the cutting and rejoining of the recombining DNA molecules. The XerC-XerD complex is essential to convert dimers of the bacterial chromosome into monomers to permit their segregation at cell division. It also contributes to the segregational stability of plasmids.</text>
</comment>
<keyword evidence="5 10" id="KW-0159">Chromosome partition</keyword>
<feature type="domain" description="Core-binding (CB)" evidence="12">
    <location>
        <begin position="1"/>
        <end position="89"/>
    </location>
</feature>
<feature type="active site" evidence="10">
    <location>
        <position position="272"/>
    </location>
</feature>
<evidence type="ECO:0000313" key="13">
    <source>
        <dbReference type="EMBL" id="MBB6003279.1"/>
    </source>
</evidence>
<evidence type="ECO:0000256" key="3">
    <source>
        <dbReference type="ARBA" id="ARBA00022490"/>
    </source>
</evidence>
<dbReference type="HAMAP" id="MF_01808">
    <property type="entry name" value="Recomb_XerC_XerD"/>
    <property type="match status" value="1"/>
</dbReference>
<dbReference type="GO" id="GO:0006313">
    <property type="term" value="P:DNA transposition"/>
    <property type="evidence" value="ECO:0007669"/>
    <property type="project" value="UniProtKB-UniRule"/>
</dbReference>
<evidence type="ECO:0000256" key="6">
    <source>
        <dbReference type="ARBA" id="ARBA00022908"/>
    </source>
</evidence>
<dbReference type="SUPFAM" id="SSF56349">
    <property type="entry name" value="DNA breaking-rejoining enzymes"/>
    <property type="match status" value="1"/>
</dbReference>
<comment type="caution">
    <text evidence="13">The sequence shown here is derived from an EMBL/GenBank/DDBJ whole genome shotgun (WGS) entry which is preliminary data.</text>
</comment>
<feature type="domain" description="Tyr recombinase" evidence="11">
    <location>
        <begin position="110"/>
        <end position="294"/>
    </location>
</feature>
<dbReference type="GO" id="GO:0007059">
    <property type="term" value="P:chromosome segregation"/>
    <property type="evidence" value="ECO:0007669"/>
    <property type="project" value="UniProtKB-UniRule"/>
</dbReference>
<organism evidence="13 14">
    <name type="scientific">Arcicella rosea</name>
    <dbReference type="NCBI Taxonomy" id="502909"/>
    <lineage>
        <taxon>Bacteria</taxon>
        <taxon>Pseudomonadati</taxon>
        <taxon>Bacteroidota</taxon>
        <taxon>Cytophagia</taxon>
        <taxon>Cytophagales</taxon>
        <taxon>Flectobacillaceae</taxon>
        <taxon>Arcicella</taxon>
    </lineage>
</organism>
<dbReference type="GO" id="GO:0009037">
    <property type="term" value="F:tyrosine-based site-specific recombinase activity"/>
    <property type="evidence" value="ECO:0007669"/>
    <property type="project" value="UniProtKB-UniRule"/>
</dbReference>
<proteinExistence type="inferred from homology"/>
<feature type="active site" evidence="10">
    <location>
        <position position="150"/>
    </location>
</feature>
<gene>
    <name evidence="10" type="primary">xerC</name>
    <name evidence="13" type="ORF">HNP25_001932</name>
</gene>
<evidence type="ECO:0000259" key="12">
    <source>
        <dbReference type="PROSITE" id="PS51900"/>
    </source>
</evidence>
<evidence type="ECO:0000256" key="7">
    <source>
        <dbReference type="ARBA" id="ARBA00023125"/>
    </source>
</evidence>
<keyword evidence="9 10" id="KW-0131">Cell cycle</keyword>
<keyword evidence="6 10" id="KW-0229">DNA integration</keyword>
<dbReference type="PANTHER" id="PTHR30349:SF81">
    <property type="entry name" value="TYROSINE RECOMBINASE XERC"/>
    <property type="match status" value="1"/>
</dbReference>
<accession>A0A841EPG8</accession>
<dbReference type="PROSITE" id="PS51898">
    <property type="entry name" value="TYR_RECOMBINASE"/>
    <property type="match status" value="1"/>
</dbReference>
<dbReference type="GO" id="GO:0003677">
    <property type="term" value="F:DNA binding"/>
    <property type="evidence" value="ECO:0007669"/>
    <property type="project" value="UniProtKB-UniRule"/>
</dbReference>
<evidence type="ECO:0000256" key="1">
    <source>
        <dbReference type="ARBA" id="ARBA00004496"/>
    </source>
</evidence>
<dbReference type="PANTHER" id="PTHR30349">
    <property type="entry name" value="PHAGE INTEGRASE-RELATED"/>
    <property type="match status" value="1"/>
</dbReference>
<dbReference type="Pfam" id="PF02899">
    <property type="entry name" value="Phage_int_SAM_1"/>
    <property type="match status" value="1"/>
</dbReference>
<keyword evidence="3 10" id="KW-0963">Cytoplasm</keyword>
<evidence type="ECO:0000256" key="8">
    <source>
        <dbReference type="ARBA" id="ARBA00023172"/>
    </source>
</evidence>
<dbReference type="AlphaFoldDB" id="A0A841EPG8"/>
<dbReference type="InterPro" id="IPR011010">
    <property type="entry name" value="DNA_brk_join_enz"/>
</dbReference>
<sequence length="306" mass="35342">MLWQSYLKNFKSYLTLERSLSENSIEAYLRDVHKLWQYLEIAGENDINPETVNDKHIFNFFTYMGELGLETTSQARILSGLKAFFKYLLLEDVIKTDPMDLMASPKIGRKLPPTLSFPEIEKILSVIDLSTPEGTRNRAILEVLYSSGLRVSELVEMQLTECFLDIGFIRIIGKGNKVRLVPIGRDAIHYLEIYLENIRKYQVIKEEAGNYVFLNRRGNKLTRVMIFLIIKDLVALAGIHKNVSPHTFRHSFATHLIEGGADLRAVQEMLGHESITTTEIYTHLDREYLQQTIVDFHPRSKKHLKV</sequence>
<dbReference type="EMBL" id="JACHKT010000011">
    <property type="protein sequence ID" value="MBB6003279.1"/>
    <property type="molecule type" value="Genomic_DNA"/>
</dbReference>
<comment type="similarity">
    <text evidence="2">Belongs to the 'phage' integrase family. XerD subfamily.</text>
</comment>
<reference evidence="13 14" key="1">
    <citation type="submission" date="2020-08" db="EMBL/GenBank/DDBJ databases">
        <title>Functional genomics of gut bacteria from endangered species of beetles.</title>
        <authorList>
            <person name="Carlos-Shanley C."/>
        </authorList>
    </citation>
    <scope>NUCLEOTIDE SEQUENCE [LARGE SCALE GENOMIC DNA]</scope>
    <source>
        <strain evidence="13 14">S00070</strain>
    </source>
</reference>
<feature type="active site" evidence="10">
    <location>
        <position position="174"/>
    </location>
</feature>
<dbReference type="InterPro" id="IPR013762">
    <property type="entry name" value="Integrase-like_cat_sf"/>
</dbReference>
<feature type="active site" description="O-(3'-phospho-DNA)-tyrosine intermediate" evidence="10">
    <location>
        <position position="281"/>
    </location>
</feature>
<name>A0A841EPG8_9BACT</name>
<dbReference type="InterPro" id="IPR044068">
    <property type="entry name" value="CB"/>
</dbReference>